<dbReference type="EC" id="2.7.13.3" evidence="2"/>
<feature type="domain" description="HAMP" evidence="8">
    <location>
        <begin position="218"/>
        <end position="270"/>
    </location>
</feature>
<keyword evidence="3" id="KW-0597">Phosphoprotein</keyword>
<dbReference type="PRINTS" id="PR00344">
    <property type="entry name" value="BCTRLSENSOR"/>
</dbReference>
<dbReference type="Gene3D" id="3.30.450.290">
    <property type="match status" value="1"/>
</dbReference>
<dbReference type="InterPro" id="IPR003660">
    <property type="entry name" value="HAMP_dom"/>
</dbReference>
<dbReference type="PROSITE" id="PS50885">
    <property type="entry name" value="HAMP"/>
    <property type="match status" value="1"/>
</dbReference>
<dbReference type="Pfam" id="PF00672">
    <property type="entry name" value="HAMP"/>
    <property type="match status" value="1"/>
</dbReference>
<comment type="caution">
    <text evidence="9">The sequence shown here is derived from an EMBL/GenBank/DDBJ whole genome shotgun (WGS) entry which is preliminary data.</text>
</comment>
<keyword evidence="4" id="KW-0808">Transferase</keyword>
<feature type="transmembrane region" description="Helical" evidence="6">
    <location>
        <begin position="197"/>
        <end position="216"/>
    </location>
</feature>
<keyword evidence="6" id="KW-1133">Transmembrane helix</keyword>
<keyword evidence="6" id="KW-0472">Membrane</keyword>
<feature type="transmembrane region" description="Helical" evidence="6">
    <location>
        <begin position="12"/>
        <end position="30"/>
    </location>
</feature>
<accession>A0A0W8FWS6</accession>
<proteinExistence type="predicted"/>
<dbReference type="Gene3D" id="1.10.287.130">
    <property type="match status" value="1"/>
</dbReference>
<evidence type="ECO:0000259" key="8">
    <source>
        <dbReference type="PROSITE" id="PS50885"/>
    </source>
</evidence>
<dbReference type="InterPro" id="IPR005467">
    <property type="entry name" value="His_kinase_dom"/>
</dbReference>
<keyword evidence="6" id="KW-0812">Transmembrane</keyword>
<sequence length="627" mass="70706">MKHFVSKIGFKLILVVGITSLFIISVYAFFTIKSQQAVLLNEVERHGNQLSEALKKSMHYEMLANNRESIHNMINTIGEEPSIREVRIFNKLGEIIYSADDFDIGKVINLQEERCFACHAEDEPLHRLPMNERTRIFKKEADNSRVLGIINPIYNEQTCYEADCHAHTSSQTVLGVLDITLSLQDVDRQIKKSELNILLFSIISIVCISFIIVFFIRKWVVKPVSGLVTATKNVAAGNLQYTIDRTQNDELGQLATSFNNMTHKLAEARMQLFQSDKMASLGRLAAGVAHEINNPLTGVLTYSSFLLKRTKDNPEMQEDLKVIVRETKRSREIVKGLLDFARQSVPKKNKADINEIIDRAYVVIENQLNMNKVKFEKNYGADLPKIIVDSNQMQQVFINLIVNASDAIGTNGGIVKVATRQIDLSPFGVIQIKKAECSKRHSLIDEQNKIDGLPSIKLLVKQDEKEIIFRLNSVYGKKEHESSAPINMQKFFSIECPTCSISLKDENEKCPECNSPIYAIDTPGQGQLRGCINKNCYWQTWPEIEASGRREFIEVTIEDNGSGIPKENLSKIFDPFFSTKGQKGTGLGLAVIWGIVDNHDGTIKVESAINVGTKFVIRLPLEPLRKQ</sequence>
<dbReference type="GO" id="GO:0016020">
    <property type="term" value="C:membrane"/>
    <property type="evidence" value="ECO:0007669"/>
    <property type="project" value="InterPro"/>
</dbReference>
<dbReference type="SMART" id="SM00304">
    <property type="entry name" value="HAMP"/>
    <property type="match status" value="1"/>
</dbReference>
<dbReference type="GO" id="GO:0000155">
    <property type="term" value="F:phosphorelay sensor kinase activity"/>
    <property type="evidence" value="ECO:0007669"/>
    <property type="project" value="InterPro"/>
</dbReference>
<dbReference type="PANTHER" id="PTHR43065">
    <property type="entry name" value="SENSOR HISTIDINE KINASE"/>
    <property type="match status" value="1"/>
</dbReference>
<evidence type="ECO:0000313" key="9">
    <source>
        <dbReference type="EMBL" id="KUG25352.1"/>
    </source>
</evidence>
<dbReference type="CDD" id="cd06225">
    <property type="entry name" value="HAMP"/>
    <property type="match status" value="1"/>
</dbReference>
<keyword evidence="5 9" id="KW-0418">Kinase</keyword>
<evidence type="ECO:0000256" key="1">
    <source>
        <dbReference type="ARBA" id="ARBA00000085"/>
    </source>
</evidence>
<dbReference type="InterPro" id="IPR036097">
    <property type="entry name" value="HisK_dim/P_sf"/>
</dbReference>
<dbReference type="InterPro" id="IPR019247">
    <property type="entry name" value="Histidine_kinase_BarA_N"/>
</dbReference>
<dbReference type="SUPFAM" id="SSF55874">
    <property type="entry name" value="ATPase domain of HSP90 chaperone/DNA topoisomerase II/histidine kinase"/>
    <property type="match status" value="2"/>
</dbReference>
<name>A0A0W8FWS6_9ZZZZ</name>
<dbReference type="Gene3D" id="1.10.8.500">
    <property type="entry name" value="HAMP domain in histidine kinase"/>
    <property type="match status" value="1"/>
</dbReference>
<dbReference type="Pfam" id="PF00512">
    <property type="entry name" value="HisKA"/>
    <property type="match status" value="1"/>
</dbReference>
<evidence type="ECO:0000256" key="3">
    <source>
        <dbReference type="ARBA" id="ARBA00022553"/>
    </source>
</evidence>
<organism evidence="9">
    <name type="scientific">hydrocarbon metagenome</name>
    <dbReference type="NCBI Taxonomy" id="938273"/>
    <lineage>
        <taxon>unclassified sequences</taxon>
        <taxon>metagenomes</taxon>
        <taxon>ecological metagenomes</taxon>
    </lineage>
</organism>
<gene>
    <name evidence="9" type="ORF">ASZ90_004825</name>
</gene>
<dbReference type="InterPro" id="IPR003594">
    <property type="entry name" value="HATPase_dom"/>
</dbReference>
<dbReference type="PANTHER" id="PTHR43065:SF42">
    <property type="entry name" value="TWO-COMPONENT SENSOR PPRA"/>
    <property type="match status" value="1"/>
</dbReference>
<evidence type="ECO:0000256" key="2">
    <source>
        <dbReference type="ARBA" id="ARBA00012438"/>
    </source>
</evidence>
<dbReference type="AlphaFoldDB" id="A0A0W8FWS6"/>
<dbReference type="InterPro" id="IPR003661">
    <property type="entry name" value="HisK_dim/P_dom"/>
</dbReference>
<dbReference type="SUPFAM" id="SSF158472">
    <property type="entry name" value="HAMP domain-like"/>
    <property type="match status" value="1"/>
</dbReference>
<feature type="domain" description="Histidine kinase" evidence="7">
    <location>
        <begin position="287"/>
        <end position="623"/>
    </location>
</feature>
<evidence type="ECO:0000256" key="4">
    <source>
        <dbReference type="ARBA" id="ARBA00022679"/>
    </source>
</evidence>
<comment type="catalytic activity">
    <reaction evidence="1">
        <text>ATP + protein L-histidine = ADP + protein N-phospho-L-histidine.</text>
        <dbReference type="EC" id="2.7.13.3"/>
    </reaction>
</comment>
<dbReference type="SMART" id="SM00387">
    <property type="entry name" value="HATPase_c"/>
    <property type="match status" value="1"/>
</dbReference>
<evidence type="ECO:0000256" key="6">
    <source>
        <dbReference type="SAM" id="Phobius"/>
    </source>
</evidence>
<dbReference type="InterPro" id="IPR004358">
    <property type="entry name" value="Sig_transdc_His_kin-like_C"/>
</dbReference>
<dbReference type="SMART" id="SM00388">
    <property type="entry name" value="HisKA"/>
    <property type="match status" value="1"/>
</dbReference>
<dbReference type="SUPFAM" id="SSF47384">
    <property type="entry name" value="Homodimeric domain of signal transducing histidine kinase"/>
    <property type="match status" value="1"/>
</dbReference>
<evidence type="ECO:0000259" key="7">
    <source>
        <dbReference type="PROSITE" id="PS50109"/>
    </source>
</evidence>
<dbReference type="Pfam" id="PF02518">
    <property type="entry name" value="HATPase_c"/>
    <property type="match status" value="1"/>
</dbReference>
<reference evidence="9" key="1">
    <citation type="journal article" date="2015" name="Proc. Natl. Acad. Sci. U.S.A.">
        <title>Networks of energetic and metabolic interactions define dynamics in microbial communities.</title>
        <authorList>
            <person name="Embree M."/>
            <person name="Liu J.K."/>
            <person name="Al-Bassam M.M."/>
            <person name="Zengler K."/>
        </authorList>
    </citation>
    <scope>NUCLEOTIDE SEQUENCE</scope>
</reference>
<dbReference type="EMBL" id="LNQE01000707">
    <property type="protein sequence ID" value="KUG25352.1"/>
    <property type="molecule type" value="Genomic_DNA"/>
</dbReference>
<dbReference type="Gene3D" id="3.30.565.10">
    <property type="entry name" value="Histidine kinase-like ATPase, C-terminal domain"/>
    <property type="match status" value="2"/>
</dbReference>
<dbReference type="PROSITE" id="PS50109">
    <property type="entry name" value="HIS_KIN"/>
    <property type="match status" value="1"/>
</dbReference>
<dbReference type="Pfam" id="PF09984">
    <property type="entry name" value="sCache_4"/>
    <property type="match status" value="1"/>
</dbReference>
<protein>
    <recommendedName>
        <fullName evidence="2">histidine kinase</fullName>
        <ecNumber evidence="2">2.7.13.3</ecNumber>
    </recommendedName>
</protein>
<dbReference type="CDD" id="cd00082">
    <property type="entry name" value="HisKA"/>
    <property type="match status" value="1"/>
</dbReference>
<evidence type="ECO:0000256" key="5">
    <source>
        <dbReference type="ARBA" id="ARBA00022777"/>
    </source>
</evidence>
<dbReference type="InterPro" id="IPR036890">
    <property type="entry name" value="HATPase_C_sf"/>
</dbReference>